<protein>
    <submittedName>
        <fullName evidence="1">Uncharacterized protein</fullName>
    </submittedName>
</protein>
<dbReference type="Proteomes" id="UP000825935">
    <property type="component" value="Chromosome 22"/>
</dbReference>
<evidence type="ECO:0000313" key="2">
    <source>
        <dbReference type="Proteomes" id="UP000825935"/>
    </source>
</evidence>
<organism evidence="1 2">
    <name type="scientific">Ceratopteris richardii</name>
    <name type="common">Triangle waterfern</name>
    <dbReference type="NCBI Taxonomy" id="49495"/>
    <lineage>
        <taxon>Eukaryota</taxon>
        <taxon>Viridiplantae</taxon>
        <taxon>Streptophyta</taxon>
        <taxon>Embryophyta</taxon>
        <taxon>Tracheophyta</taxon>
        <taxon>Polypodiopsida</taxon>
        <taxon>Polypodiidae</taxon>
        <taxon>Polypodiales</taxon>
        <taxon>Pteridineae</taxon>
        <taxon>Pteridaceae</taxon>
        <taxon>Parkerioideae</taxon>
        <taxon>Ceratopteris</taxon>
    </lineage>
</organism>
<proteinExistence type="predicted"/>
<dbReference type="EMBL" id="CM035427">
    <property type="protein sequence ID" value="KAH7306688.1"/>
    <property type="molecule type" value="Genomic_DNA"/>
</dbReference>
<evidence type="ECO:0000313" key="1">
    <source>
        <dbReference type="EMBL" id="KAH7306688.1"/>
    </source>
</evidence>
<sequence>MAEDQQQRQHYKFNQPSEKNLSILAPTFFYQQRKEYKIIDAELEWKQGALRNGKCHSQYGETLQTKELLHSLTARIRRDCRVDLPIRGS</sequence>
<gene>
    <name evidence="1" type="ORF">KP509_22G025400</name>
</gene>
<comment type="caution">
    <text evidence="1">The sequence shown here is derived from an EMBL/GenBank/DDBJ whole genome shotgun (WGS) entry which is preliminary data.</text>
</comment>
<reference evidence="1" key="1">
    <citation type="submission" date="2021-08" db="EMBL/GenBank/DDBJ databases">
        <title>WGS assembly of Ceratopteris richardii.</title>
        <authorList>
            <person name="Marchant D.B."/>
            <person name="Chen G."/>
            <person name="Jenkins J."/>
            <person name="Shu S."/>
            <person name="Leebens-Mack J."/>
            <person name="Grimwood J."/>
            <person name="Schmutz J."/>
            <person name="Soltis P."/>
            <person name="Soltis D."/>
            <person name="Chen Z.-H."/>
        </authorList>
    </citation>
    <scope>NUCLEOTIDE SEQUENCE</scope>
    <source>
        <strain evidence="1">Whitten #5841</strain>
        <tissue evidence="1">Leaf</tissue>
    </source>
</reference>
<dbReference type="AlphaFoldDB" id="A0A8T2S4F8"/>
<accession>A0A8T2S4F8</accession>
<name>A0A8T2S4F8_CERRI</name>
<keyword evidence="2" id="KW-1185">Reference proteome</keyword>